<dbReference type="Proteomes" id="UP000829685">
    <property type="component" value="Unassembled WGS sequence"/>
</dbReference>
<dbReference type="AlphaFoldDB" id="A0A9Q0AKW5"/>
<evidence type="ECO:0000313" key="3">
    <source>
        <dbReference type="Proteomes" id="UP000829685"/>
    </source>
</evidence>
<proteinExistence type="predicted"/>
<keyword evidence="3" id="KW-1185">Reference proteome</keyword>
<feature type="region of interest" description="Disordered" evidence="1">
    <location>
        <begin position="1"/>
        <end position="31"/>
    </location>
</feature>
<comment type="caution">
    <text evidence="2">The sequence shown here is derived from an EMBL/GenBank/DDBJ whole genome shotgun (WGS) entry which is preliminary data.</text>
</comment>
<feature type="compositionally biased region" description="Basic and acidic residues" evidence="1">
    <location>
        <begin position="7"/>
        <end position="16"/>
    </location>
</feature>
<reference evidence="2" key="1">
    <citation type="submission" date="2021-03" db="EMBL/GenBank/DDBJ databases">
        <title>Revisited historic fungal species revealed as producer of novel bioactive compounds through whole genome sequencing and comparative genomics.</title>
        <authorList>
            <person name="Vignolle G.A."/>
            <person name="Hochenegger N."/>
            <person name="Mach R.L."/>
            <person name="Mach-Aigner A.R."/>
            <person name="Javad Rahimi M."/>
            <person name="Salim K.A."/>
            <person name="Chan C.M."/>
            <person name="Lim L.B.L."/>
            <person name="Cai F."/>
            <person name="Druzhinina I.S."/>
            <person name="U'Ren J.M."/>
            <person name="Derntl C."/>
        </authorList>
    </citation>
    <scope>NUCLEOTIDE SEQUENCE</scope>
    <source>
        <strain evidence="2">TUCIM 5799</strain>
    </source>
</reference>
<evidence type="ECO:0000256" key="1">
    <source>
        <dbReference type="SAM" id="MobiDB-lite"/>
    </source>
</evidence>
<organism evidence="2 3">
    <name type="scientific">Neoarthrinium moseri</name>
    <dbReference type="NCBI Taxonomy" id="1658444"/>
    <lineage>
        <taxon>Eukaryota</taxon>
        <taxon>Fungi</taxon>
        <taxon>Dikarya</taxon>
        <taxon>Ascomycota</taxon>
        <taxon>Pezizomycotina</taxon>
        <taxon>Sordariomycetes</taxon>
        <taxon>Xylariomycetidae</taxon>
        <taxon>Amphisphaeriales</taxon>
        <taxon>Apiosporaceae</taxon>
        <taxon>Neoarthrinium</taxon>
    </lineage>
</organism>
<dbReference type="EMBL" id="JAFIMR010000033">
    <property type="protein sequence ID" value="KAI1859832.1"/>
    <property type="molecule type" value="Genomic_DNA"/>
</dbReference>
<protein>
    <submittedName>
        <fullName evidence="2">Uncharacterized protein</fullName>
    </submittedName>
</protein>
<accession>A0A9Q0AKW5</accession>
<sequence length="409" mass="46520">MKRWKFKPFEGKDVRKSTVPSPPRGPTNDTTKLESSLVSILGIEDIKYDLRAFGGLMMPNLVPQIGSNPALDTSISALLALYRVRLYNYSKVDALTKYGQALRSMRETLNDPAQSIRVPLQTWVDRKNAEPHRQVVSHLFREAITQGKLSEIEPSYVYGLCQLAVYASWLNPNFQLGQWFWDACRTVDSPRPVRYHQGSFLCLEVGTMAEVTHYLSDPERYLAGLECVYRLFQVEKPQVRHLLALSTMSALSPTATPMDTKVCASYRFAYTIMLGLGSILNYFIRIFDSNPILLEESHHIIDESIWVAHEYSQLRPYGATFVPDYLKMVWASITDFHRSTEIEAILIDYQNDFEGAAYLEEALAIKQRLQRTKKAYARPRAVQEPPSGTELLDADATHHPSAMSECIVL</sequence>
<name>A0A9Q0AKW5_9PEZI</name>
<gene>
    <name evidence="2" type="ORF">JX265_010281</name>
</gene>
<evidence type="ECO:0000313" key="2">
    <source>
        <dbReference type="EMBL" id="KAI1859832.1"/>
    </source>
</evidence>